<keyword evidence="4 7" id="KW-1133">Transmembrane helix</keyword>
<gene>
    <name evidence="8" type="ORF">DDF84_007855</name>
</gene>
<dbReference type="EMBL" id="CP037900">
    <property type="protein sequence ID" value="QBP09679.1"/>
    <property type="molecule type" value="Genomic_DNA"/>
</dbReference>
<evidence type="ECO:0000256" key="4">
    <source>
        <dbReference type="ARBA" id="ARBA00022989"/>
    </source>
</evidence>
<evidence type="ECO:0000313" key="8">
    <source>
        <dbReference type="EMBL" id="QBP09679.1"/>
    </source>
</evidence>
<reference evidence="8 9" key="1">
    <citation type="submission" date="2019-03" db="EMBL/GenBank/DDBJ databases">
        <title>Comparative insights into the high quality Complete genome sequence of highly metal resistant Cupriavidus metallidurans strain BS1 isolated from a gold-copper mine.</title>
        <authorList>
            <person name="Mazhar H.S."/>
            <person name="Rensing C."/>
        </authorList>
    </citation>
    <scope>NUCLEOTIDE SEQUENCE [LARGE SCALE GENOMIC DNA]</scope>
    <source>
        <strain evidence="8 9">BS1</strain>
    </source>
</reference>
<organism evidence="8 9">
    <name type="scientific">Cupriavidus metallidurans</name>
    <dbReference type="NCBI Taxonomy" id="119219"/>
    <lineage>
        <taxon>Bacteria</taxon>
        <taxon>Pseudomonadati</taxon>
        <taxon>Pseudomonadota</taxon>
        <taxon>Betaproteobacteria</taxon>
        <taxon>Burkholderiales</taxon>
        <taxon>Burkholderiaceae</taxon>
        <taxon>Cupriavidus</taxon>
    </lineage>
</organism>
<evidence type="ECO:0000256" key="6">
    <source>
        <dbReference type="SAM" id="MobiDB-lite"/>
    </source>
</evidence>
<feature type="transmembrane region" description="Helical" evidence="7">
    <location>
        <begin position="42"/>
        <end position="60"/>
    </location>
</feature>
<dbReference type="InterPro" id="IPR002549">
    <property type="entry name" value="AI-2E-like"/>
</dbReference>
<dbReference type="Proteomes" id="UP000253772">
    <property type="component" value="Chromosome c1"/>
</dbReference>
<evidence type="ECO:0000256" key="7">
    <source>
        <dbReference type="SAM" id="Phobius"/>
    </source>
</evidence>
<feature type="transmembrane region" description="Helical" evidence="7">
    <location>
        <begin position="271"/>
        <end position="298"/>
    </location>
</feature>
<evidence type="ECO:0000256" key="5">
    <source>
        <dbReference type="ARBA" id="ARBA00023136"/>
    </source>
</evidence>
<evidence type="ECO:0000256" key="1">
    <source>
        <dbReference type="ARBA" id="ARBA00004141"/>
    </source>
</evidence>
<feature type="transmembrane region" description="Helical" evidence="7">
    <location>
        <begin position="72"/>
        <end position="95"/>
    </location>
</feature>
<accession>A0A482IRD5</accession>
<comment type="subcellular location">
    <subcellularLocation>
        <location evidence="1">Membrane</location>
        <topology evidence="1">Multi-pass membrane protein</topology>
    </subcellularLocation>
</comment>
<sequence length="388" mass="40711">MLQTRLSIPTISRTLIDVYIRFGLILLLAISCFEIFKPFISLMAWSVILAITLYPLQTYLRGKIFDGEGRTATLIVFLVICIILVPSCLLGIALIDSVEHALEIARSGNIRIPPPSESVAAWPFVGKQLYGFWHLASTDFASLAEKLAPQIKVVALALLGTARGVGVGLLIFVAALMIAGIFMAYGELGTRSAIQIASRISGPERGPRLTVLCTATVRAVAQGVVGIAFIQMLLIGVAFVMKGVPGAGLLALAVLLLGIMQLPATLITIPVIIFVIATEGVSGMNIVFAVYVFIAGLADNVLKPMLLGRGVDVPMPVVLIGALGGMVSGGVIGLFVGPVVLAVGYQLFWQWVEDTQQQAVEGGETVASGEAVESGQASGRTESGPAAG</sequence>
<feature type="transmembrane region" description="Helical" evidence="7">
    <location>
        <begin position="165"/>
        <end position="188"/>
    </location>
</feature>
<feature type="transmembrane region" description="Helical" evidence="7">
    <location>
        <begin position="209"/>
        <end position="233"/>
    </location>
</feature>
<comment type="similarity">
    <text evidence="2">Belongs to the autoinducer-2 exporter (AI-2E) (TC 2.A.86) family.</text>
</comment>
<dbReference type="AlphaFoldDB" id="A0A482IRD5"/>
<dbReference type="Pfam" id="PF01594">
    <property type="entry name" value="AI-2E_transport"/>
    <property type="match status" value="1"/>
</dbReference>
<feature type="region of interest" description="Disordered" evidence="6">
    <location>
        <begin position="363"/>
        <end position="388"/>
    </location>
</feature>
<feature type="transmembrane region" description="Helical" evidence="7">
    <location>
        <begin position="18"/>
        <end position="36"/>
    </location>
</feature>
<keyword evidence="5 7" id="KW-0472">Membrane</keyword>
<keyword evidence="3 7" id="KW-0812">Transmembrane</keyword>
<dbReference type="GO" id="GO:0016020">
    <property type="term" value="C:membrane"/>
    <property type="evidence" value="ECO:0007669"/>
    <property type="project" value="UniProtKB-SubCell"/>
</dbReference>
<dbReference type="OrthoDB" id="106838at2"/>
<evidence type="ECO:0000313" key="9">
    <source>
        <dbReference type="Proteomes" id="UP000253772"/>
    </source>
</evidence>
<dbReference type="PROSITE" id="PS51257">
    <property type="entry name" value="PROKAR_LIPOPROTEIN"/>
    <property type="match status" value="1"/>
</dbReference>
<proteinExistence type="inferred from homology"/>
<feature type="transmembrane region" description="Helical" evidence="7">
    <location>
        <begin position="318"/>
        <end position="343"/>
    </location>
</feature>
<evidence type="ECO:0000256" key="2">
    <source>
        <dbReference type="ARBA" id="ARBA00009773"/>
    </source>
</evidence>
<evidence type="ECO:0000256" key="3">
    <source>
        <dbReference type="ARBA" id="ARBA00022692"/>
    </source>
</evidence>
<dbReference type="RefSeq" id="WP_024569364.1">
    <property type="nucleotide sequence ID" value="NZ_CP037900.1"/>
</dbReference>
<name>A0A482IRD5_9BURK</name>
<protein>
    <submittedName>
        <fullName evidence="8">AI-2E family transporter</fullName>
    </submittedName>
</protein>